<dbReference type="SUPFAM" id="SSF53335">
    <property type="entry name" value="S-adenosyl-L-methionine-dependent methyltransferases"/>
    <property type="match status" value="1"/>
</dbReference>
<dbReference type="InterPro" id="IPR016876">
    <property type="entry name" value="UCP028234"/>
</dbReference>
<evidence type="ECO:0000313" key="1">
    <source>
        <dbReference type="EMBL" id="QGA66910.1"/>
    </source>
</evidence>
<protein>
    <submittedName>
        <fullName evidence="1">SAM-dependent methyltransferase</fullName>
    </submittedName>
</protein>
<evidence type="ECO:0000313" key="2">
    <source>
        <dbReference type="Proteomes" id="UP000348942"/>
    </source>
</evidence>
<dbReference type="InterPro" id="IPR029063">
    <property type="entry name" value="SAM-dependent_MTases_sf"/>
</dbReference>
<dbReference type="PANTHER" id="PTHR38451:SF1">
    <property type="entry name" value="TRNA (ADENINE(22)-N(1))-METHYLTRANSFERASE"/>
    <property type="match status" value="1"/>
</dbReference>
<keyword evidence="2" id="KW-1185">Reference proteome</keyword>
<proteinExistence type="predicted"/>
<dbReference type="Pfam" id="PF12847">
    <property type="entry name" value="Methyltransf_18"/>
    <property type="match status" value="1"/>
</dbReference>
<gene>
    <name evidence="1" type="ORF">GFB47_12395</name>
</gene>
<name>A0A5Q0TJ08_9VIBR</name>
<dbReference type="Gene3D" id="3.40.50.150">
    <property type="entry name" value="Vaccinia Virus protein VP39"/>
    <property type="match status" value="1"/>
</dbReference>
<dbReference type="Proteomes" id="UP000348942">
    <property type="component" value="Chromosome 2"/>
</dbReference>
<dbReference type="GO" id="GO:0008168">
    <property type="term" value="F:methyltransferase activity"/>
    <property type="evidence" value="ECO:0007669"/>
    <property type="project" value="UniProtKB-KW"/>
</dbReference>
<dbReference type="GO" id="GO:0032259">
    <property type="term" value="P:methylation"/>
    <property type="evidence" value="ECO:0007669"/>
    <property type="project" value="UniProtKB-KW"/>
</dbReference>
<accession>A0A5Q0TJ08</accession>
<keyword evidence="1" id="KW-0808">Transferase</keyword>
<sequence>MVTNDYTHIWDCCCDHGFLGAALLSRQAAEHVHFVDIVPELMAELDDKLQRFYANSLSTWQTHCLDVAKLPLAQYQGKHLVIIAGVGGDLMKGFISSICQKHPQLELDFLLCPVHHQFALRQHLISLDFSLQREILVEENKRFYEVLLVSSNKNQGNSNKISAVGEDIWHATTPQQTEVVSAYLNKTLTHYQRIQQGQNHEVEHILKAYQAVQPSFN</sequence>
<reference evidence="1 2" key="1">
    <citation type="submission" date="2019-10" db="EMBL/GenBank/DDBJ databases">
        <title>Vibrio sp. nov., isolated from Coralline algae surface.</title>
        <authorList>
            <person name="Geng Y."/>
            <person name="Zhang X."/>
        </authorList>
    </citation>
    <scope>NUCLEOTIDE SEQUENCE [LARGE SCALE GENOMIC DNA]</scope>
    <source>
        <strain evidence="1 2">SM1977</strain>
    </source>
</reference>
<dbReference type="EMBL" id="CP045700">
    <property type="protein sequence ID" value="QGA66910.1"/>
    <property type="molecule type" value="Genomic_DNA"/>
</dbReference>
<dbReference type="FunFam" id="3.40.50.150:FF:000442">
    <property type="entry name" value="tRNA (Adenine22-N1)-methyltransferase TrmK"/>
    <property type="match status" value="1"/>
</dbReference>
<dbReference type="AlphaFoldDB" id="A0A5Q0TJ08"/>
<dbReference type="PIRSF" id="PIRSF028234">
    <property type="entry name" value="UCP028234"/>
    <property type="match status" value="1"/>
</dbReference>
<dbReference type="PANTHER" id="PTHR38451">
    <property type="entry name" value="TRNA (ADENINE(22)-N(1))-METHYLTRANSFERASE"/>
    <property type="match status" value="1"/>
</dbReference>
<organism evidence="1 2">
    <name type="scientific">Vibrio algicola</name>
    <dbReference type="NCBI Taxonomy" id="2662262"/>
    <lineage>
        <taxon>Bacteria</taxon>
        <taxon>Pseudomonadati</taxon>
        <taxon>Pseudomonadota</taxon>
        <taxon>Gammaproteobacteria</taxon>
        <taxon>Vibrionales</taxon>
        <taxon>Vibrionaceae</taxon>
        <taxon>Vibrio</taxon>
    </lineage>
</organism>
<keyword evidence="1" id="KW-0489">Methyltransferase</keyword>